<gene>
    <name evidence="1" type="ORF">MHI_LOCUS966737</name>
</gene>
<organism evidence="1 2">
    <name type="scientific">Heterotrigona itama</name>
    <dbReference type="NCBI Taxonomy" id="395501"/>
    <lineage>
        <taxon>Eukaryota</taxon>
        <taxon>Metazoa</taxon>
        <taxon>Ecdysozoa</taxon>
        <taxon>Arthropoda</taxon>
        <taxon>Hexapoda</taxon>
        <taxon>Insecta</taxon>
        <taxon>Pterygota</taxon>
        <taxon>Neoptera</taxon>
        <taxon>Endopterygota</taxon>
        <taxon>Hymenoptera</taxon>
        <taxon>Apocrita</taxon>
        <taxon>Aculeata</taxon>
        <taxon>Apoidea</taxon>
        <taxon>Anthophila</taxon>
        <taxon>Apidae</taxon>
        <taxon>Heterotrigona</taxon>
    </lineage>
</organism>
<dbReference type="EMBL" id="CAJDYZ010012856">
    <property type="protein sequence ID" value="CAD1480831.1"/>
    <property type="molecule type" value="Genomic_DNA"/>
</dbReference>
<feature type="non-terminal residue" evidence="1">
    <location>
        <position position="36"/>
    </location>
</feature>
<name>A0A6V7HIQ4_9HYME</name>
<accession>A0A6V7HIQ4</accession>
<reference evidence="1" key="1">
    <citation type="submission" date="2020-07" db="EMBL/GenBank/DDBJ databases">
        <authorList>
            <person name="Nazaruddin N."/>
        </authorList>
    </citation>
    <scope>NUCLEOTIDE SEQUENCE</scope>
</reference>
<dbReference type="AlphaFoldDB" id="A0A6V7HIQ4"/>
<evidence type="ECO:0000313" key="1">
    <source>
        <dbReference type="EMBL" id="CAD1480831.1"/>
    </source>
</evidence>
<comment type="caution">
    <text evidence="1">The sequence shown here is derived from an EMBL/GenBank/DDBJ whole genome shotgun (WGS) entry which is preliminary data.</text>
</comment>
<protein>
    <submittedName>
        <fullName evidence="1">Uncharacterized protein</fullName>
    </submittedName>
</protein>
<evidence type="ECO:0000313" key="2">
    <source>
        <dbReference type="Proteomes" id="UP000752696"/>
    </source>
</evidence>
<keyword evidence="2" id="KW-1185">Reference proteome</keyword>
<sequence>MLRGLRVNGVVHLITEKNLRLIVSEYLVVENSDCPH</sequence>
<dbReference type="Proteomes" id="UP000752696">
    <property type="component" value="Unassembled WGS sequence"/>
</dbReference>
<proteinExistence type="predicted"/>